<dbReference type="Gene3D" id="1.10.10.10">
    <property type="entry name" value="Winged helix-like DNA-binding domain superfamily/Winged helix DNA-binding domain"/>
    <property type="match status" value="1"/>
</dbReference>
<evidence type="ECO:0000259" key="5">
    <source>
        <dbReference type="PROSITE" id="PS50043"/>
    </source>
</evidence>
<dbReference type="SMART" id="SM00421">
    <property type="entry name" value="HTH_LUXR"/>
    <property type="match status" value="1"/>
</dbReference>
<name>A0A518FZW6_9BACT</name>
<keyword evidence="7" id="KW-1185">Reference proteome</keyword>
<keyword evidence="3" id="KW-0804">Transcription</keyword>
<dbReference type="InterPro" id="IPR036388">
    <property type="entry name" value="WH-like_DNA-bd_sf"/>
</dbReference>
<keyword evidence="1" id="KW-0805">Transcription regulation</keyword>
<dbReference type="InterPro" id="IPR000014">
    <property type="entry name" value="PAS"/>
</dbReference>
<evidence type="ECO:0000313" key="6">
    <source>
        <dbReference type="EMBL" id="QDV21881.1"/>
    </source>
</evidence>
<feature type="compositionally biased region" description="Polar residues" evidence="4">
    <location>
        <begin position="1"/>
        <end position="14"/>
    </location>
</feature>
<dbReference type="SMART" id="SM00091">
    <property type="entry name" value="PAS"/>
    <property type="match status" value="1"/>
</dbReference>
<dbReference type="RefSeq" id="WP_231691011.1">
    <property type="nucleotide sequence ID" value="NZ_CP036298.1"/>
</dbReference>
<dbReference type="EMBL" id="CP036298">
    <property type="protein sequence ID" value="QDV21881.1"/>
    <property type="molecule type" value="Genomic_DNA"/>
</dbReference>
<dbReference type="Pfam" id="PF00196">
    <property type="entry name" value="GerE"/>
    <property type="match status" value="1"/>
</dbReference>
<dbReference type="PRINTS" id="PR00038">
    <property type="entry name" value="HTHLUXR"/>
</dbReference>
<reference evidence="6 7" key="1">
    <citation type="submission" date="2019-02" db="EMBL/GenBank/DDBJ databases">
        <title>Deep-cultivation of Planctomycetes and their phenomic and genomic characterization uncovers novel biology.</title>
        <authorList>
            <person name="Wiegand S."/>
            <person name="Jogler M."/>
            <person name="Boedeker C."/>
            <person name="Pinto D."/>
            <person name="Vollmers J."/>
            <person name="Rivas-Marin E."/>
            <person name="Kohn T."/>
            <person name="Peeters S.H."/>
            <person name="Heuer A."/>
            <person name="Rast P."/>
            <person name="Oberbeckmann S."/>
            <person name="Bunk B."/>
            <person name="Jeske O."/>
            <person name="Meyerdierks A."/>
            <person name="Storesund J.E."/>
            <person name="Kallscheuer N."/>
            <person name="Luecker S."/>
            <person name="Lage O.M."/>
            <person name="Pohl T."/>
            <person name="Merkel B.J."/>
            <person name="Hornburger P."/>
            <person name="Mueller R.-W."/>
            <person name="Bruemmer F."/>
            <person name="Labrenz M."/>
            <person name="Spormann A.M."/>
            <person name="Op den Camp H."/>
            <person name="Overmann J."/>
            <person name="Amann R."/>
            <person name="Jetten M.S.M."/>
            <person name="Mascher T."/>
            <person name="Medema M.H."/>
            <person name="Devos D.P."/>
            <person name="Kaster A.-K."/>
            <person name="Ovreas L."/>
            <person name="Rohde M."/>
            <person name="Galperin M.Y."/>
            <person name="Jogler C."/>
        </authorList>
    </citation>
    <scope>NUCLEOTIDE SEQUENCE [LARGE SCALE GENOMIC DNA]</scope>
    <source>
        <strain evidence="6 7">Q31a</strain>
    </source>
</reference>
<dbReference type="GO" id="GO:0006355">
    <property type="term" value="P:regulation of DNA-templated transcription"/>
    <property type="evidence" value="ECO:0007669"/>
    <property type="project" value="InterPro"/>
</dbReference>
<protein>
    <submittedName>
        <fullName evidence="6">Bacterial regulatory protein, luxR family</fullName>
    </submittedName>
</protein>
<dbReference type="CDD" id="cd00130">
    <property type="entry name" value="PAS"/>
    <property type="match status" value="1"/>
</dbReference>
<dbReference type="InterPro" id="IPR000792">
    <property type="entry name" value="Tscrpt_reg_LuxR_C"/>
</dbReference>
<evidence type="ECO:0000256" key="2">
    <source>
        <dbReference type="ARBA" id="ARBA00023125"/>
    </source>
</evidence>
<evidence type="ECO:0000313" key="7">
    <source>
        <dbReference type="Proteomes" id="UP000318017"/>
    </source>
</evidence>
<dbReference type="InterPro" id="IPR016032">
    <property type="entry name" value="Sig_transdc_resp-reg_C-effctor"/>
</dbReference>
<dbReference type="SUPFAM" id="SSF46894">
    <property type="entry name" value="C-terminal effector domain of the bipartite response regulators"/>
    <property type="match status" value="1"/>
</dbReference>
<dbReference type="GO" id="GO:0003677">
    <property type="term" value="F:DNA binding"/>
    <property type="evidence" value="ECO:0007669"/>
    <property type="project" value="UniProtKB-KW"/>
</dbReference>
<evidence type="ECO:0000256" key="4">
    <source>
        <dbReference type="SAM" id="MobiDB-lite"/>
    </source>
</evidence>
<sequence>MPSPNANLQSTNRLLPSGKTIRQDPPDLPPMSVWNALSCTPGIGVSITDAEGRLLFVNDTAMQLFSQELEVEYRGKHIADFHPPDFVQERLGMIAQVLNSQHPLALSHIYHGQRIASTVWPILDSRPPHNRVIVISRLITGKECVQVENQEIGKINTKFIDLGPLSVLTRRELEVLILLGQGINVPRTATILHRSPKTIQRHKAAISEKLNLRGHAELVALVSSLGLQLSDAHLKRLPRKLSPLKRT</sequence>
<evidence type="ECO:0000256" key="3">
    <source>
        <dbReference type="ARBA" id="ARBA00023163"/>
    </source>
</evidence>
<evidence type="ECO:0000256" key="1">
    <source>
        <dbReference type="ARBA" id="ARBA00023015"/>
    </source>
</evidence>
<feature type="region of interest" description="Disordered" evidence="4">
    <location>
        <begin position="1"/>
        <end position="27"/>
    </location>
</feature>
<dbReference type="AlphaFoldDB" id="A0A518FZW6"/>
<feature type="domain" description="HTH luxR-type" evidence="5">
    <location>
        <begin position="161"/>
        <end position="226"/>
    </location>
</feature>
<dbReference type="InterPro" id="IPR013656">
    <property type="entry name" value="PAS_4"/>
</dbReference>
<dbReference type="InterPro" id="IPR035965">
    <property type="entry name" value="PAS-like_dom_sf"/>
</dbReference>
<organism evidence="6 7">
    <name type="scientific">Aureliella helgolandensis</name>
    <dbReference type="NCBI Taxonomy" id="2527968"/>
    <lineage>
        <taxon>Bacteria</taxon>
        <taxon>Pseudomonadati</taxon>
        <taxon>Planctomycetota</taxon>
        <taxon>Planctomycetia</taxon>
        <taxon>Pirellulales</taxon>
        <taxon>Pirellulaceae</taxon>
        <taxon>Aureliella</taxon>
    </lineage>
</organism>
<accession>A0A518FZW6</accession>
<dbReference type="PANTHER" id="PTHR44688:SF16">
    <property type="entry name" value="DNA-BINDING TRANSCRIPTIONAL ACTIVATOR DEVR_DOSR"/>
    <property type="match status" value="1"/>
</dbReference>
<dbReference type="CDD" id="cd06170">
    <property type="entry name" value="LuxR_C_like"/>
    <property type="match status" value="1"/>
</dbReference>
<proteinExistence type="predicted"/>
<dbReference type="Gene3D" id="3.30.450.20">
    <property type="entry name" value="PAS domain"/>
    <property type="match status" value="1"/>
</dbReference>
<dbReference type="PANTHER" id="PTHR44688">
    <property type="entry name" value="DNA-BINDING TRANSCRIPTIONAL ACTIVATOR DEVR_DOSR"/>
    <property type="match status" value="1"/>
</dbReference>
<dbReference type="PROSITE" id="PS50043">
    <property type="entry name" value="HTH_LUXR_2"/>
    <property type="match status" value="1"/>
</dbReference>
<dbReference type="KEGG" id="ahel:Q31a_01600"/>
<dbReference type="Pfam" id="PF08448">
    <property type="entry name" value="PAS_4"/>
    <property type="match status" value="1"/>
</dbReference>
<keyword evidence="2" id="KW-0238">DNA-binding</keyword>
<dbReference type="Proteomes" id="UP000318017">
    <property type="component" value="Chromosome"/>
</dbReference>
<dbReference type="SUPFAM" id="SSF55785">
    <property type="entry name" value="PYP-like sensor domain (PAS domain)"/>
    <property type="match status" value="1"/>
</dbReference>
<gene>
    <name evidence="6" type="ORF">Q31a_01600</name>
</gene>